<evidence type="ECO:0000313" key="4">
    <source>
        <dbReference type="Proteomes" id="UP000233551"/>
    </source>
</evidence>
<name>A0A2I0KJX4_PUNGR</name>
<feature type="transmembrane region" description="Helical" evidence="2">
    <location>
        <begin position="39"/>
        <end position="62"/>
    </location>
</feature>
<evidence type="ECO:0000256" key="2">
    <source>
        <dbReference type="SAM" id="Phobius"/>
    </source>
</evidence>
<evidence type="ECO:0000256" key="1">
    <source>
        <dbReference type="SAM" id="MobiDB-lite"/>
    </source>
</evidence>
<keyword evidence="4" id="KW-1185">Reference proteome</keyword>
<feature type="region of interest" description="Disordered" evidence="1">
    <location>
        <begin position="1"/>
        <end position="21"/>
    </location>
</feature>
<keyword evidence="2" id="KW-0472">Membrane</keyword>
<reference evidence="3 4" key="1">
    <citation type="submission" date="2017-11" db="EMBL/GenBank/DDBJ databases">
        <title>De-novo sequencing of pomegranate (Punica granatum L.) genome.</title>
        <authorList>
            <person name="Akparov Z."/>
            <person name="Amiraslanov A."/>
            <person name="Hajiyeva S."/>
            <person name="Abbasov M."/>
            <person name="Kaur K."/>
            <person name="Hamwieh A."/>
            <person name="Solovyev V."/>
            <person name="Salamov A."/>
            <person name="Braich B."/>
            <person name="Kosarev P."/>
            <person name="Mahmoud A."/>
            <person name="Hajiyev E."/>
            <person name="Babayeva S."/>
            <person name="Izzatullayeva V."/>
            <person name="Mammadov A."/>
            <person name="Mammadov A."/>
            <person name="Sharifova S."/>
            <person name="Ojaghi J."/>
            <person name="Eynullazada K."/>
            <person name="Bayramov B."/>
            <person name="Abdulazimova A."/>
            <person name="Shahmuradov I."/>
        </authorList>
    </citation>
    <scope>NUCLEOTIDE SEQUENCE [LARGE SCALE GENOMIC DNA]</scope>
    <source>
        <strain evidence="4">cv. AG2017</strain>
        <tissue evidence="3">Leaf</tissue>
    </source>
</reference>
<dbReference type="AlphaFoldDB" id="A0A2I0KJX4"/>
<organism evidence="3 4">
    <name type="scientific">Punica granatum</name>
    <name type="common">Pomegranate</name>
    <dbReference type="NCBI Taxonomy" id="22663"/>
    <lineage>
        <taxon>Eukaryota</taxon>
        <taxon>Viridiplantae</taxon>
        <taxon>Streptophyta</taxon>
        <taxon>Embryophyta</taxon>
        <taxon>Tracheophyta</taxon>
        <taxon>Spermatophyta</taxon>
        <taxon>Magnoliopsida</taxon>
        <taxon>eudicotyledons</taxon>
        <taxon>Gunneridae</taxon>
        <taxon>Pentapetalae</taxon>
        <taxon>rosids</taxon>
        <taxon>malvids</taxon>
        <taxon>Myrtales</taxon>
        <taxon>Lythraceae</taxon>
        <taxon>Punica</taxon>
    </lineage>
</organism>
<sequence>MWDGKSPHPPPKLSCPHRSGFGRALPATPPLDREVGASFYLPIVFAPGGSSLFILSTTLFLLSGHMTVAKGHDVAASTMALFRRSSMVLLHGVAVFCLSF</sequence>
<proteinExistence type="predicted"/>
<dbReference type="Proteomes" id="UP000233551">
    <property type="component" value="Unassembled WGS sequence"/>
</dbReference>
<gene>
    <name evidence="3" type="ORF">CRG98_011692</name>
</gene>
<protein>
    <submittedName>
        <fullName evidence="3">Uncharacterized protein</fullName>
    </submittedName>
</protein>
<accession>A0A2I0KJX4</accession>
<comment type="caution">
    <text evidence="3">The sequence shown here is derived from an EMBL/GenBank/DDBJ whole genome shotgun (WGS) entry which is preliminary data.</text>
</comment>
<dbReference type="EMBL" id="PGOL01000571">
    <property type="protein sequence ID" value="PKI68096.1"/>
    <property type="molecule type" value="Genomic_DNA"/>
</dbReference>
<keyword evidence="2" id="KW-1133">Transmembrane helix</keyword>
<keyword evidence="2" id="KW-0812">Transmembrane</keyword>
<evidence type="ECO:0000313" key="3">
    <source>
        <dbReference type="EMBL" id="PKI68096.1"/>
    </source>
</evidence>